<proteinExistence type="predicted"/>
<feature type="disulfide bond" evidence="1">
    <location>
        <begin position="97"/>
        <end position="106"/>
    </location>
</feature>
<dbReference type="PROSITE" id="PS50026">
    <property type="entry name" value="EGF_3"/>
    <property type="match status" value="1"/>
</dbReference>
<dbReference type="SMART" id="SM00181">
    <property type="entry name" value="EGF"/>
    <property type="match status" value="2"/>
</dbReference>
<keyword evidence="1" id="KW-1015">Disulfide bond</keyword>
<dbReference type="CDD" id="cd00054">
    <property type="entry name" value="EGF_CA"/>
    <property type="match status" value="1"/>
</dbReference>
<dbReference type="EMBL" id="JBAMIC010001313">
    <property type="protein sequence ID" value="KAK7089543.1"/>
    <property type="molecule type" value="Genomic_DNA"/>
</dbReference>
<evidence type="ECO:0008006" key="7">
    <source>
        <dbReference type="Google" id="ProtNLM"/>
    </source>
</evidence>
<keyword evidence="2" id="KW-0732">Signal</keyword>
<feature type="domain" description="EGF-like" evidence="3">
    <location>
        <begin position="70"/>
        <end position="107"/>
    </location>
</feature>
<protein>
    <recommendedName>
        <fullName evidence="7">EGF-like domain-containing protein</fullName>
    </recommendedName>
</protein>
<dbReference type="Proteomes" id="UP001374579">
    <property type="component" value="Unassembled WGS sequence"/>
</dbReference>
<reference evidence="5 6" key="1">
    <citation type="submission" date="2024-02" db="EMBL/GenBank/DDBJ databases">
        <title>Chromosome-scale genome assembly of the rough periwinkle Littorina saxatilis.</title>
        <authorList>
            <person name="De Jode A."/>
            <person name="Faria R."/>
            <person name="Formenti G."/>
            <person name="Sims Y."/>
            <person name="Smith T.P."/>
            <person name="Tracey A."/>
            <person name="Wood J.M.D."/>
            <person name="Zagrodzka Z.B."/>
            <person name="Johannesson K."/>
            <person name="Butlin R.K."/>
            <person name="Leder E.H."/>
        </authorList>
    </citation>
    <scope>NUCLEOTIDE SEQUENCE [LARGE SCALE GENOMIC DNA]</scope>
    <source>
        <strain evidence="5">Snail1</strain>
        <tissue evidence="5">Muscle</tissue>
    </source>
</reference>
<comment type="caution">
    <text evidence="5">The sequence shown here is derived from an EMBL/GenBank/DDBJ whole genome shotgun (WGS) entry which is preliminary data.</text>
</comment>
<comment type="caution">
    <text evidence="1">Lacks conserved residue(s) required for the propagation of feature annotation.</text>
</comment>
<dbReference type="Gene3D" id="2.10.25.10">
    <property type="entry name" value="Laminin"/>
    <property type="match status" value="1"/>
</dbReference>
<dbReference type="PROSITE" id="PS00022">
    <property type="entry name" value="EGF_1"/>
    <property type="match status" value="1"/>
</dbReference>
<dbReference type="AlphaFoldDB" id="A0AAN9AMA4"/>
<feature type="domain" description="ZP" evidence="4">
    <location>
        <begin position="114"/>
        <end position="232"/>
    </location>
</feature>
<dbReference type="PROSITE" id="PS51034">
    <property type="entry name" value="ZP_2"/>
    <property type="match status" value="1"/>
</dbReference>
<sequence length="232" mass="24485">MMQYTSLFVLLVDLSGALSQTAPTGNFFNCRRKGITCTDGICDTAMGTTCNCESSFTAILDYNCVADADATTTCTDPALCQNGGECRVVGGTDTCFCPQLYTGTTCELPRIELTCDPLAMTVTVRPHGTFAGAMYAKGRASITDCRLALSVTDYVKAFDYDPTAATNCGVAQSDLEDPPGTVIGTKYTLNVIVQYETTPDIVMGTDQELVATCSFPDSAIATGVIFESDATG</sequence>
<feature type="chain" id="PRO_5043003777" description="EGF-like domain-containing protein" evidence="2">
    <location>
        <begin position="20"/>
        <end position="232"/>
    </location>
</feature>
<dbReference type="InterPro" id="IPR001507">
    <property type="entry name" value="ZP_dom"/>
</dbReference>
<evidence type="ECO:0000259" key="4">
    <source>
        <dbReference type="PROSITE" id="PS51034"/>
    </source>
</evidence>
<evidence type="ECO:0000313" key="6">
    <source>
        <dbReference type="Proteomes" id="UP001374579"/>
    </source>
</evidence>
<gene>
    <name evidence="5" type="ORF">V1264_024855</name>
</gene>
<evidence type="ECO:0000256" key="2">
    <source>
        <dbReference type="SAM" id="SignalP"/>
    </source>
</evidence>
<accession>A0AAN9AMA4</accession>
<evidence type="ECO:0000313" key="5">
    <source>
        <dbReference type="EMBL" id="KAK7089543.1"/>
    </source>
</evidence>
<evidence type="ECO:0000259" key="3">
    <source>
        <dbReference type="PROSITE" id="PS50026"/>
    </source>
</evidence>
<keyword evidence="1" id="KW-0245">EGF-like domain</keyword>
<organism evidence="5 6">
    <name type="scientific">Littorina saxatilis</name>
    <dbReference type="NCBI Taxonomy" id="31220"/>
    <lineage>
        <taxon>Eukaryota</taxon>
        <taxon>Metazoa</taxon>
        <taxon>Spiralia</taxon>
        <taxon>Lophotrochozoa</taxon>
        <taxon>Mollusca</taxon>
        <taxon>Gastropoda</taxon>
        <taxon>Caenogastropoda</taxon>
        <taxon>Littorinimorpha</taxon>
        <taxon>Littorinoidea</taxon>
        <taxon>Littorinidae</taxon>
        <taxon>Littorina</taxon>
    </lineage>
</organism>
<dbReference type="SUPFAM" id="SSF57196">
    <property type="entry name" value="EGF/Laminin"/>
    <property type="match status" value="1"/>
</dbReference>
<feature type="signal peptide" evidence="2">
    <location>
        <begin position="1"/>
        <end position="19"/>
    </location>
</feature>
<dbReference type="Pfam" id="PF00008">
    <property type="entry name" value="EGF"/>
    <property type="match status" value="1"/>
</dbReference>
<dbReference type="InterPro" id="IPR000742">
    <property type="entry name" value="EGF"/>
</dbReference>
<keyword evidence="6" id="KW-1185">Reference proteome</keyword>
<name>A0AAN9AMA4_9CAEN</name>
<evidence type="ECO:0000256" key="1">
    <source>
        <dbReference type="PROSITE-ProRule" id="PRU00076"/>
    </source>
</evidence>